<reference evidence="2" key="1">
    <citation type="submission" date="2021-05" db="EMBL/GenBank/DDBJ databases">
        <authorList>
            <person name="Alioto T."/>
            <person name="Alioto T."/>
            <person name="Gomez Garrido J."/>
        </authorList>
    </citation>
    <scope>NUCLEOTIDE SEQUENCE</scope>
</reference>
<dbReference type="CDD" id="cd09276">
    <property type="entry name" value="Rnase_HI_RT_non_LTR"/>
    <property type="match status" value="1"/>
</dbReference>
<dbReference type="AlphaFoldDB" id="A0A8D8XQG2"/>
<dbReference type="GO" id="GO:0004523">
    <property type="term" value="F:RNA-DNA hybrid ribonuclease activity"/>
    <property type="evidence" value="ECO:0007669"/>
    <property type="project" value="InterPro"/>
</dbReference>
<name>A0A8D8XQG2_9HEMI</name>
<dbReference type="InterPro" id="IPR036397">
    <property type="entry name" value="RNaseH_sf"/>
</dbReference>
<dbReference type="EMBL" id="HBUF01342620">
    <property type="protein sequence ID" value="CAG6705662.1"/>
    <property type="molecule type" value="Transcribed_RNA"/>
</dbReference>
<dbReference type="GO" id="GO:0003676">
    <property type="term" value="F:nucleic acid binding"/>
    <property type="evidence" value="ECO:0007669"/>
    <property type="project" value="InterPro"/>
</dbReference>
<evidence type="ECO:0000313" key="2">
    <source>
        <dbReference type="EMBL" id="CAG6705662.1"/>
    </source>
</evidence>
<dbReference type="PROSITE" id="PS50879">
    <property type="entry name" value="RNASE_H_1"/>
    <property type="match status" value="1"/>
</dbReference>
<feature type="domain" description="RNase H type-1" evidence="1">
    <location>
        <begin position="1"/>
        <end position="97"/>
    </location>
</feature>
<accession>A0A8D8XQG2</accession>
<dbReference type="InterPro" id="IPR002156">
    <property type="entry name" value="RNaseH_domain"/>
</dbReference>
<protein>
    <recommendedName>
        <fullName evidence="1">RNase H type-1 domain-containing protein</fullName>
    </recommendedName>
</protein>
<sequence length="129" mass="14572">MSSIINGFSYVSLSYCPSSMLYHSSCPPSSNFLICSDSLSAIHCLLNDQNINPIALSIRKLLFDYKRRYNIEFIWVPSHVGIPGNEKADQLAKEALNENIPCMNSVTTDDKKNSLKKLILSSWNDLWIL</sequence>
<proteinExistence type="predicted"/>
<dbReference type="InterPro" id="IPR012337">
    <property type="entry name" value="RNaseH-like_sf"/>
</dbReference>
<dbReference type="Gene3D" id="3.30.420.10">
    <property type="entry name" value="Ribonuclease H-like superfamily/Ribonuclease H"/>
    <property type="match status" value="1"/>
</dbReference>
<organism evidence="2">
    <name type="scientific">Cacopsylla melanoneura</name>
    <dbReference type="NCBI Taxonomy" id="428564"/>
    <lineage>
        <taxon>Eukaryota</taxon>
        <taxon>Metazoa</taxon>
        <taxon>Ecdysozoa</taxon>
        <taxon>Arthropoda</taxon>
        <taxon>Hexapoda</taxon>
        <taxon>Insecta</taxon>
        <taxon>Pterygota</taxon>
        <taxon>Neoptera</taxon>
        <taxon>Paraneoptera</taxon>
        <taxon>Hemiptera</taxon>
        <taxon>Sternorrhyncha</taxon>
        <taxon>Psylloidea</taxon>
        <taxon>Psyllidae</taxon>
        <taxon>Psyllinae</taxon>
        <taxon>Cacopsylla</taxon>
    </lineage>
</organism>
<evidence type="ECO:0000259" key="1">
    <source>
        <dbReference type="PROSITE" id="PS50879"/>
    </source>
</evidence>
<dbReference type="SUPFAM" id="SSF53098">
    <property type="entry name" value="Ribonuclease H-like"/>
    <property type="match status" value="1"/>
</dbReference>
<dbReference type="Pfam" id="PF00075">
    <property type="entry name" value="RNase_H"/>
    <property type="match status" value="1"/>
</dbReference>